<protein>
    <submittedName>
        <fullName evidence="2">Uncharacterized protein</fullName>
    </submittedName>
</protein>
<feature type="region of interest" description="Disordered" evidence="1">
    <location>
        <begin position="1"/>
        <end position="35"/>
    </location>
</feature>
<dbReference type="Proteomes" id="UP000299084">
    <property type="component" value="Unassembled WGS sequence"/>
</dbReference>
<gene>
    <name evidence="2" type="ORF">Cadr_000004609</name>
</gene>
<feature type="region of interest" description="Disordered" evidence="1">
    <location>
        <begin position="80"/>
        <end position="100"/>
    </location>
</feature>
<evidence type="ECO:0000313" key="3">
    <source>
        <dbReference type="Proteomes" id="UP000299084"/>
    </source>
</evidence>
<proteinExistence type="predicted"/>
<reference evidence="2 3" key="1">
    <citation type="journal article" date="2019" name="Mol. Ecol. Resour.">
        <title>Improving Illumina assemblies with Hi-C and long reads: an example with the North African dromedary.</title>
        <authorList>
            <person name="Elbers J.P."/>
            <person name="Rogers M.F."/>
            <person name="Perelman P.L."/>
            <person name="Proskuryakova A.A."/>
            <person name="Serdyukova N.A."/>
            <person name="Johnson W.E."/>
            <person name="Horin P."/>
            <person name="Corander J."/>
            <person name="Murphy D."/>
            <person name="Burger P.A."/>
        </authorList>
    </citation>
    <scope>NUCLEOTIDE SEQUENCE [LARGE SCALE GENOMIC DNA]</scope>
    <source>
        <strain evidence="2">Drom800</strain>
        <tissue evidence="2">Blood</tissue>
    </source>
</reference>
<comment type="caution">
    <text evidence="2">The sequence shown here is derived from an EMBL/GenBank/DDBJ whole genome shotgun (WGS) entry which is preliminary data.</text>
</comment>
<feature type="compositionally biased region" description="Polar residues" evidence="1">
    <location>
        <begin position="19"/>
        <end position="29"/>
    </location>
</feature>
<name>A0A5N4EC29_CAMDR</name>
<evidence type="ECO:0000313" key="2">
    <source>
        <dbReference type="EMBL" id="KAB1280910.1"/>
    </source>
</evidence>
<sequence length="127" mass="14208">MQSPAAQGLGEGRPECSWHLQSRSEQGQPPRQELSMKKGHLIYYQLAAVSRPREAVNFLRTTQEVKDRILRHGATEAPFLGPQMGCQAQTSPSEKTDQFPSCSALKRTSWSSPKAKAGTSFKILWFF</sequence>
<keyword evidence="3" id="KW-1185">Reference proteome</keyword>
<accession>A0A5N4EC29</accession>
<feature type="compositionally biased region" description="Polar residues" evidence="1">
    <location>
        <begin position="86"/>
        <end position="100"/>
    </location>
</feature>
<organism evidence="2 3">
    <name type="scientific">Camelus dromedarius</name>
    <name type="common">Dromedary</name>
    <name type="synonym">Arabian camel</name>
    <dbReference type="NCBI Taxonomy" id="9838"/>
    <lineage>
        <taxon>Eukaryota</taxon>
        <taxon>Metazoa</taxon>
        <taxon>Chordata</taxon>
        <taxon>Craniata</taxon>
        <taxon>Vertebrata</taxon>
        <taxon>Euteleostomi</taxon>
        <taxon>Mammalia</taxon>
        <taxon>Eutheria</taxon>
        <taxon>Laurasiatheria</taxon>
        <taxon>Artiodactyla</taxon>
        <taxon>Tylopoda</taxon>
        <taxon>Camelidae</taxon>
        <taxon>Camelus</taxon>
    </lineage>
</organism>
<dbReference type="EMBL" id="JWIN03000003">
    <property type="protein sequence ID" value="KAB1280910.1"/>
    <property type="molecule type" value="Genomic_DNA"/>
</dbReference>
<dbReference type="AlphaFoldDB" id="A0A5N4EC29"/>
<evidence type="ECO:0000256" key="1">
    <source>
        <dbReference type="SAM" id="MobiDB-lite"/>
    </source>
</evidence>